<evidence type="ECO:0000259" key="1">
    <source>
        <dbReference type="Pfam" id="PF18962"/>
    </source>
</evidence>
<dbReference type="Proteomes" id="UP000251692">
    <property type="component" value="Unassembled WGS sequence"/>
</dbReference>
<dbReference type="NCBIfam" id="TIGR04183">
    <property type="entry name" value="Por_Secre_tail"/>
    <property type="match status" value="1"/>
</dbReference>
<organism evidence="2 3">
    <name type="scientific">Pontibacter arcticus</name>
    <dbReference type="NCBI Taxonomy" id="2080288"/>
    <lineage>
        <taxon>Bacteria</taxon>
        <taxon>Pseudomonadati</taxon>
        <taxon>Bacteroidota</taxon>
        <taxon>Cytophagia</taxon>
        <taxon>Cytophagales</taxon>
        <taxon>Hymenobacteraceae</taxon>
        <taxon>Pontibacter</taxon>
    </lineage>
</organism>
<name>A0A364RHD9_9BACT</name>
<dbReference type="AlphaFoldDB" id="A0A364RHD9"/>
<sequence>MPSKPKPDAMKISTKIFLMVTLLSTQLLGTALDARCNAIADEAAAGVAPAYKGGATLWKLQQQEPKSTLTVSATNAKLDAFFTSEKHTCSTIYASAVSDIFHTMELKANKSMYKAVAMASFAPGRDIKNPTINAYPNPSHGVTRFTLNQNSQDNYRIRISNTIGKVVQSADLPASGATNMYEFDLSTLPSGIYFYSLLVNDKTIETKRLILQK</sequence>
<feature type="domain" description="Secretion system C-terminal sorting" evidence="1">
    <location>
        <begin position="135"/>
        <end position="210"/>
    </location>
</feature>
<evidence type="ECO:0000313" key="2">
    <source>
        <dbReference type="EMBL" id="RAU83750.1"/>
    </source>
</evidence>
<evidence type="ECO:0000313" key="3">
    <source>
        <dbReference type="Proteomes" id="UP000251692"/>
    </source>
</evidence>
<comment type="caution">
    <text evidence="2">The sequence shown here is derived from an EMBL/GenBank/DDBJ whole genome shotgun (WGS) entry which is preliminary data.</text>
</comment>
<dbReference type="Pfam" id="PF18962">
    <property type="entry name" value="Por_Secre_tail"/>
    <property type="match status" value="1"/>
</dbReference>
<protein>
    <recommendedName>
        <fullName evidence="1">Secretion system C-terminal sorting domain-containing protein</fullName>
    </recommendedName>
</protein>
<accession>A0A364RHD9</accession>
<dbReference type="InterPro" id="IPR026444">
    <property type="entry name" value="Secre_tail"/>
</dbReference>
<keyword evidence="3" id="KW-1185">Reference proteome</keyword>
<dbReference type="EMBL" id="QMDV01000001">
    <property type="protein sequence ID" value="RAU83750.1"/>
    <property type="molecule type" value="Genomic_DNA"/>
</dbReference>
<reference evidence="2 3" key="2">
    <citation type="submission" date="2018-07" db="EMBL/GenBank/DDBJ databases">
        <title>Pontibacter sp. 2b14 genomic sequence and assembly.</title>
        <authorList>
            <person name="Du Z.-J."/>
        </authorList>
    </citation>
    <scope>NUCLEOTIDE SEQUENCE [LARGE SCALE GENOMIC DNA]</scope>
    <source>
        <strain evidence="2 3">2b14</strain>
    </source>
</reference>
<gene>
    <name evidence="2" type="ORF">DP923_01390</name>
</gene>
<reference evidence="2 3" key="1">
    <citation type="submission" date="2018-06" db="EMBL/GenBank/DDBJ databases">
        <authorList>
            <person name="Liu Z.-W."/>
        </authorList>
    </citation>
    <scope>NUCLEOTIDE SEQUENCE [LARGE SCALE GENOMIC DNA]</scope>
    <source>
        <strain evidence="2 3">2b14</strain>
    </source>
</reference>
<proteinExistence type="predicted"/>